<name>A0A9P7HDR1_9HYPO</name>
<accession>A0A9P7HDR1</accession>
<sequence length="654" mass="72168">SMCPIPTPKDMKPVQSQAKAPKMADRLFKTTKTTSIPHLTALRKTLGYDNPGQQEDIAFKRAIKEQLGTFVSSGDKLPGYKLTKWTSPSHQRGLLEITKDFLDNKGNGPLFWPDRYSSTDTRPLEYSKDSRKIRCLMIKVFWRAAREYKRYKVSTPTIPEVPSQPIQDSKTLPEDTSKVNNTHPRVADKVHDPRGNSVDDPIDLETMTSSTSVPGPSKDIDPFLSFELTLFTPRSAELPDEMSGSDPSQSSLLPPDVLSDILDCRPLELANSSQTVQPANMHGTDLYDGPQSPPVTQTAQTNGKRPAETNHNDNNHQAKIPRQDPSVSERQSSNASKAGRKTKSVAPQATRVLDRARRKTVHLNGATEEEMQALDESPTPSSPECVRHENRDQQAKDKAGGPSSKTPASRQGNASGQRGDGQRQPSMEDRRAGAALSAERQTAVVAAATFTSAATNAARVVEQQPSVTAGLSARAQGKQPALPETQTTSTQAGSSRERELLEAPTSRPEVNGTRTENNLPPPETSTAQPVDHIEFNEEEQAAVDASEITYRHNITHANSYATWEPSSMIFHMSLADIARELGVVGSRRLYFNFRGRLGNVPDDFALGDERRFTSFMYECLRNVTDQHLSPAARRQGLRYYQLYISDAPIRMLNG</sequence>
<feature type="compositionally biased region" description="Polar residues" evidence="1">
    <location>
        <begin position="403"/>
        <end position="416"/>
    </location>
</feature>
<feature type="compositionally biased region" description="Basic and acidic residues" evidence="1">
    <location>
        <begin position="385"/>
        <end position="399"/>
    </location>
</feature>
<feature type="compositionally biased region" description="Low complexity" evidence="1">
    <location>
        <begin position="244"/>
        <end position="257"/>
    </location>
</feature>
<feature type="compositionally biased region" description="Polar residues" evidence="1">
    <location>
        <begin position="325"/>
        <end position="336"/>
    </location>
</feature>
<dbReference type="EMBL" id="JAGPUO010000003">
    <property type="protein sequence ID" value="KAG5663775.1"/>
    <property type="molecule type" value="Genomic_DNA"/>
</dbReference>
<dbReference type="AlphaFoldDB" id="A0A9P7HDR1"/>
<reference evidence="2" key="1">
    <citation type="submission" date="2021-04" db="EMBL/GenBank/DDBJ databases">
        <title>Draft genome of Fusarium avenaceum strain F156N33, isolated from an atmospheric sample in Virginia.</title>
        <authorList>
            <person name="Yang S."/>
            <person name="Vinatzer B.A."/>
            <person name="Coleman J."/>
        </authorList>
    </citation>
    <scope>NUCLEOTIDE SEQUENCE</scope>
    <source>
        <strain evidence="2">F156N33</strain>
    </source>
</reference>
<keyword evidence="3" id="KW-1185">Reference proteome</keyword>
<feature type="compositionally biased region" description="Basic and acidic residues" evidence="1">
    <location>
        <begin position="305"/>
        <end position="316"/>
    </location>
</feature>
<feature type="compositionally biased region" description="Basic and acidic residues" evidence="1">
    <location>
        <begin position="185"/>
        <end position="194"/>
    </location>
</feature>
<feature type="region of interest" description="Disordered" evidence="1">
    <location>
        <begin position="471"/>
        <end position="528"/>
    </location>
</feature>
<feature type="region of interest" description="Disordered" evidence="1">
    <location>
        <begin position="159"/>
        <end position="219"/>
    </location>
</feature>
<gene>
    <name evidence="2" type="ORF">KAF25_006360</name>
</gene>
<feature type="non-terminal residue" evidence="2">
    <location>
        <position position="1"/>
    </location>
</feature>
<evidence type="ECO:0000256" key="1">
    <source>
        <dbReference type="SAM" id="MobiDB-lite"/>
    </source>
</evidence>
<feature type="compositionally biased region" description="Polar residues" evidence="1">
    <location>
        <begin position="294"/>
        <end position="303"/>
    </location>
</feature>
<evidence type="ECO:0000313" key="2">
    <source>
        <dbReference type="EMBL" id="KAG5663775.1"/>
    </source>
</evidence>
<feature type="region of interest" description="Disordered" evidence="1">
    <location>
        <begin position="237"/>
        <end position="257"/>
    </location>
</feature>
<evidence type="ECO:0000313" key="3">
    <source>
        <dbReference type="Proteomes" id="UP000782241"/>
    </source>
</evidence>
<proteinExistence type="predicted"/>
<feature type="region of interest" description="Disordered" evidence="1">
    <location>
        <begin position="272"/>
        <end position="436"/>
    </location>
</feature>
<feature type="compositionally biased region" description="Polar residues" evidence="1">
    <location>
        <begin position="512"/>
        <end position="528"/>
    </location>
</feature>
<protein>
    <submittedName>
        <fullName evidence="2">Uncharacterized protein</fullName>
    </submittedName>
</protein>
<comment type="caution">
    <text evidence="2">The sequence shown here is derived from an EMBL/GenBank/DDBJ whole genome shotgun (WGS) entry which is preliminary data.</text>
</comment>
<dbReference type="Proteomes" id="UP000782241">
    <property type="component" value="Unassembled WGS sequence"/>
</dbReference>
<organism evidence="2 3">
    <name type="scientific">Fusarium avenaceum</name>
    <dbReference type="NCBI Taxonomy" id="40199"/>
    <lineage>
        <taxon>Eukaryota</taxon>
        <taxon>Fungi</taxon>
        <taxon>Dikarya</taxon>
        <taxon>Ascomycota</taxon>
        <taxon>Pezizomycotina</taxon>
        <taxon>Sordariomycetes</taxon>
        <taxon>Hypocreomycetidae</taxon>
        <taxon>Hypocreales</taxon>
        <taxon>Nectriaceae</taxon>
        <taxon>Fusarium</taxon>
        <taxon>Fusarium tricinctum species complex</taxon>
    </lineage>
</organism>
<feature type="compositionally biased region" description="Polar residues" evidence="1">
    <location>
        <begin position="484"/>
        <end position="494"/>
    </location>
</feature>